<evidence type="ECO:0000256" key="3">
    <source>
        <dbReference type="ARBA" id="ARBA00023125"/>
    </source>
</evidence>
<gene>
    <name evidence="7" type="ORF">ABVK25_005161</name>
</gene>
<feature type="region of interest" description="Disordered" evidence="5">
    <location>
        <begin position="324"/>
        <end position="343"/>
    </location>
</feature>
<accession>A0ABR4BEU6</accession>
<keyword evidence="4" id="KW-0539">Nucleus</keyword>
<dbReference type="EMBL" id="JBHFEH010000015">
    <property type="protein sequence ID" value="KAL2054413.1"/>
    <property type="molecule type" value="Genomic_DNA"/>
</dbReference>
<protein>
    <recommendedName>
        <fullName evidence="6">Zn(2)-C6 fungal-type domain-containing protein</fullName>
    </recommendedName>
</protein>
<feature type="domain" description="Zn(2)-C6 fungal-type" evidence="6">
    <location>
        <begin position="19"/>
        <end position="49"/>
    </location>
</feature>
<dbReference type="SUPFAM" id="SSF57701">
    <property type="entry name" value="Zn2/Cys6 DNA-binding domain"/>
    <property type="match status" value="2"/>
</dbReference>
<keyword evidence="8" id="KW-1185">Reference proteome</keyword>
<keyword evidence="3" id="KW-0238">DNA-binding</keyword>
<dbReference type="InterPro" id="IPR050987">
    <property type="entry name" value="AtrR-like"/>
</dbReference>
<dbReference type="PROSITE" id="PS00463">
    <property type="entry name" value="ZN2_CY6_FUNGAL_1"/>
    <property type="match status" value="1"/>
</dbReference>
<dbReference type="PROSITE" id="PS50048">
    <property type="entry name" value="ZN2_CY6_FUNGAL_2"/>
    <property type="match status" value="1"/>
</dbReference>
<dbReference type="InterPro" id="IPR036864">
    <property type="entry name" value="Zn2-C6_fun-type_DNA-bd_sf"/>
</dbReference>
<dbReference type="SMART" id="SM00066">
    <property type="entry name" value="GAL4"/>
    <property type="match status" value="1"/>
</dbReference>
<proteinExistence type="predicted"/>
<dbReference type="Proteomes" id="UP001590951">
    <property type="component" value="Unassembled WGS sequence"/>
</dbReference>
<dbReference type="Pfam" id="PF00172">
    <property type="entry name" value="Zn_clus"/>
    <property type="match status" value="1"/>
</dbReference>
<dbReference type="PANTHER" id="PTHR46910">
    <property type="entry name" value="TRANSCRIPTION FACTOR PDR1"/>
    <property type="match status" value="1"/>
</dbReference>
<dbReference type="PANTHER" id="PTHR46910:SF3">
    <property type="entry name" value="HALOTOLERANCE PROTEIN 9-RELATED"/>
    <property type="match status" value="1"/>
</dbReference>
<evidence type="ECO:0000256" key="5">
    <source>
        <dbReference type="SAM" id="MobiDB-lite"/>
    </source>
</evidence>
<name>A0ABR4BEU6_9LECA</name>
<dbReference type="CDD" id="cd00067">
    <property type="entry name" value="GAL4"/>
    <property type="match status" value="1"/>
</dbReference>
<comment type="subcellular location">
    <subcellularLocation>
        <location evidence="1">Nucleus</location>
    </subcellularLocation>
</comment>
<evidence type="ECO:0000259" key="6">
    <source>
        <dbReference type="PROSITE" id="PS50048"/>
    </source>
</evidence>
<evidence type="ECO:0000256" key="1">
    <source>
        <dbReference type="ARBA" id="ARBA00004123"/>
    </source>
</evidence>
<dbReference type="InterPro" id="IPR001138">
    <property type="entry name" value="Zn2Cys6_DnaBD"/>
</dbReference>
<evidence type="ECO:0000256" key="4">
    <source>
        <dbReference type="ARBA" id="ARBA00023242"/>
    </source>
</evidence>
<evidence type="ECO:0000313" key="8">
    <source>
        <dbReference type="Proteomes" id="UP001590951"/>
    </source>
</evidence>
<dbReference type="CDD" id="cd12148">
    <property type="entry name" value="fungal_TF_MHR"/>
    <property type="match status" value="1"/>
</dbReference>
<evidence type="ECO:0000256" key="2">
    <source>
        <dbReference type="ARBA" id="ARBA00022723"/>
    </source>
</evidence>
<comment type="caution">
    <text evidence="7">The sequence shown here is derived from an EMBL/GenBank/DDBJ whole genome shotgun (WGS) entry which is preliminary data.</text>
</comment>
<dbReference type="Gene3D" id="4.10.240.10">
    <property type="entry name" value="Zn(2)-C6 fungal-type DNA-binding domain"/>
    <property type="match status" value="1"/>
</dbReference>
<reference evidence="7 8" key="1">
    <citation type="submission" date="2024-09" db="EMBL/GenBank/DDBJ databases">
        <title>Rethinking Asexuality: The Enigmatic Case of Functional Sexual Genes in Lepraria (Stereocaulaceae).</title>
        <authorList>
            <person name="Doellman M."/>
            <person name="Sun Y."/>
            <person name="Barcenas-Pena A."/>
            <person name="Lumbsch H.T."/>
            <person name="Grewe F."/>
        </authorList>
    </citation>
    <scope>NUCLEOTIDE SEQUENCE [LARGE SCALE GENOMIC DNA]</scope>
    <source>
        <strain evidence="7 8">Grewe 0041</strain>
    </source>
</reference>
<organism evidence="7 8">
    <name type="scientific">Lepraria finkii</name>
    <dbReference type="NCBI Taxonomy" id="1340010"/>
    <lineage>
        <taxon>Eukaryota</taxon>
        <taxon>Fungi</taxon>
        <taxon>Dikarya</taxon>
        <taxon>Ascomycota</taxon>
        <taxon>Pezizomycotina</taxon>
        <taxon>Lecanoromycetes</taxon>
        <taxon>OSLEUM clade</taxon>
        <taxon>Lecanoromycetidae</taxon>
        <taxon>Lecanorales</taxon>
        <taxon>Lecanorineae</taxon>
        <taxon>Stereocaulaceae</taxon>
        <taxon>Lepraria</taxon>
    </lineage>
</organism>
<keyword evidence="2" id="KW-0479">Metal-binding</keyword>
<sequence length="548" mass="61198">MAEVSPRGHKLRNNITTNACTRCRKGRIKCDGKRPCSRCAREGRPECKYVIHSKALKEMMQHELNELRQKDVFSTQIFRALASNRQIPTILQSLQDGKDVASVAHLIESPSTSDFVDYFSFTPSDGSPRSPDGAETGPLQRSIEEVSTLIPPPTVHRPSISLALRGLTCDICTFRDQKCDSSRPICTTCQAPSAVPSAIHESSTELGEVVEAEEATNRLSPDTGCLANAVDHHSPFTANRLQTTMVADLIKHEGAEPCIEQLPQAKNKSLSSEESLQLQQKFPDLHLAAQPTLQPSEDSRTGDTLLESLVDSIQKMLTKADRRTLPMSSLEDESHVGEGSSISSGSRLHHVHALNPFNHFGAPAVRPFLSLFLDRVNSVFYFFDEGELERYFTMVSEATSSLSNEKMSELCLVLALGAEMSNGGNDDKAIMWYENGRRYIDDKNWDNELWIMRATALISVYHIGERAGTSRYYLGIALDIGRVNGLNKCNPLEHFEERERTKWLRVWNSVLFLYKCLSLLFGLGSTNETDHDLNSNSNIRFNNYQVGI</sequence>
<evidence type="ECO:0000313" key="7">
    <source>
        <dbReference type="EMBL" id="KAL2054413.1"/>
    </source>
</evidence>